<proteinExistence type="predicted"/>
<protein>
    <recommendedName>
        <fullName evidence="3">Peptidase aspartic putative domain-containing protein</fullName>
    </recommendedName>
</protein>
<dbReference type="OrthoDB" id="6435878at2759"/>
<organism evidence="1 2">
    <name type="scientific">Stegodyphus mimosarum</name>
    <name type="common">African social velvet spider</name>
    <dbReference type="NCBI Taxonomy" id="407821"/>
    <lineage>
        <taxon>Eukaryota</taxon>
        <taxon>Metazoa</taxon>
        <taxon>Ecdysozoa</taxon>
        <taxon>Arthropoda</taxon>
        <taxon>Chelicerata</taxon>
        <taxon>Arachnida</taxon>
        <taxon>Araneae</taxon>
        <taxon>Araneomorphae</taxon>
        <taxon>Entelegynae</taxon>
        <taxon>Eresoidea</taxon>
        <taxon>Eresidae</taxon>
        <taxon>Stegodyphus</taxon>
    </lineage>
</organism>
<dbReference type="SUPFAM" id="SSF56672">
    <property type="entry name" value="DNA/RNA polymerases"/>
    <property type="match status" value="1"/>
</dbReference>
<evidence type="ECO:0000313" key="1">
    <source>
        <dbReference type="EMBL" id="KFM77148.1"/>
    </source>
</evidence>
<dbReference type="PANTHER" id="PTHR47331:SF1">
    <property type="entry name" value="GAG-LIKE PROTEIN"/>
    <property type="match status" value="1"/>
</dbReference>
<evidence type="ECO:0000313" key="2">
    <source>
        <dbReference type="Proteomes" id="UP000054359"/>
    </source>
</evidence>
<dbReference type="InterPro" id="IPR043502">
    <property type="entry name" value="DNA/RNA_pol_sf"/>
</dbReference>
<accession>A0A087UIF9</accession>
<dbReference type="PANTHER" id="PTHR47331">
    <property type="entry name" value="PHD-TYPE DOMAIN-CONTAINING PROTEIN"/>
    <property type="match status" value="1"/>
</dbReference>
<dbReference type="GO" id="GO:0071897">
    <property type="term" value="P:DNA biosynthetic process"/>
    <property type="evidence" value="ECO:0007669"/>
    <property type="project" value="UniProtKB-ARBA"/>
</dbReference>
<dbReference type="EMBL" id="KK119952">
    <property type="protein sequence ID" value="KFM77148.1"/>
    <property type="molecule type" value="Genomic_DNA"/>
</dbReference>
<name>A0A087UIF9_STEMI</name>
<reference evidence="1 2" key="1">
    <citation type="submission" date="2013-11" db="EMBL/GenBank/DDBJ databases">
        <title>Genome sequencing of Stegodyphus mimosarum.</title>
        <authorList>
            <person name="Bechsgaard J."/>
        </authorList>
    </citation>
    <scope>NUCLEOTIDE SEQUENCE [LARGE SCALE GENOMIC DNA]</scope>
</reference>
<evidence type="ECO:0008006" key="3">
    <source>
        <dbReference type="Google" id="ProtNLM"/>
    </source>
</evidence>
<keyword evidence="2" id="KW-1185">Reference proteome</keyword>
<dbReference type="OMA" id="QCDASAR"/>
<feature type="non-terminal residue" evidence="1">
    <location>
        <position position="197"/>
    </location>
</feature>
<gene>
    <name evidence="1" type="ORF">X975_01493</name>
</gene>
<dbReference type="Proteomes" id="UP000054359">
    <property type="component" value="Unassembled WGS sequence"/>
</dbReference>
<dbReference type="STRING" id="407821.A0A087UIF9"/>
<dbReference type="AlphaFoldDB" id="A0A087UIF9"/>
<sequence>MGRLLTGNRKILSSGLIAVETSFGWTLMGKVSAEEAFNESLAMAVTSVFINEAEVSSLWRLDLIGINDPIEKESKHEVDFLETVTVNNYCRWIDEGIIENVPTSEVNSYGNYLPHRPVLKASSSTTPVRPVFDASAKLTNHPSLNQCLQCGPNLIEFIRDVLLRFRKWRYGIIEDIRKAFLQISIRKEDRDFLRFLW</sequence>